<feature type="domain" description="Nudix hydrolase" evidence="1">
    <location>
        <begin position="3"/>
        <end position="156"/>
    </location>
</feature>
<dbReference type="SUPFAM" id="SSF55811">
    <property type="entry name" value="Nudix"/>
    <property type="match status" value="1"/>
</dbReference>
<dbReference type="Gene3D" id="1.10.10.10">
    <property type="entry name" value="Winged helix-like DNA-binding domain superfamily/Winged helix DNA-binding domain"/>
    <property type="match status" value="1"/>
</dbReference>
<keyword evidence="3" id="KW-1185">Reference proteome</keyword>
<reference evidence="2 3" key="1">
    <citation type="submission" date="2023-11" db="EMBL/GenBank/DDBJ databases">
        <title>Peredibacter starrii A3.12.</title>
        <authorList>
            <person name="Mitchell R.J."/>
        </authorList>
    </citation>
    <scope>NUCLEOTIDE SEQUENCE [LARGE SCALE GENOMIC DNA]</scope>
    <source>
        <strain evidence="2 3">A3.12</strain>
    </source>
</reference>
<protein>
    <submittedName>
        <fullName evidence="2">MBL fold metallo-hydrolase</fullName>
    </submittedName>
</protein>
<proteinExistence type="predicted"/>
<accession>A0AAX4HT13</accession>
<dbReference type="PANTHER" id="PTHR23131:SF0">
    <property type="entry name" value="ENDORIBONUCLEASE LACTB2"/>
    <property type="match status" value="1"/>
</dbReference>
<evidence type="ECO:0000313" key="3">
    <source>
        <dbReference type="Proteomes" id="UP001324634"/>
    </source>
</evidence>
<dbReference type="Pfam" id="PF00753">
    <property type="entry name" value="Lactamase_B"/>
    <property type="match status" value="1"/>
</dbReference>
<gene>
    <name evidence="2" type="ORF">SOO65_06070</name>
</gene>
<evidence type="ECO:0000313" key="2">
    <source>
        <dbReference type="EMBL" id="WPU66308.1"/>
    </source>
</evidence>
<evidence type="ECO:0000259" key="1">
    <source>
        <dbReference type="PROSITE" id="PS51462"/>
    </source>
</evidence>
<dbReference type="Gene3D" id="3.90.79.10">
    <property type="entry name" value="Nucleoside Triphosphate Pyrophosphohydrolase"/>
    <property type="match status" value="2"/>
</dbReference>
<dbReference type="SMART" id="SM00849">
    <property type="entry name" value="Lactamase_B"/>
    <property type="match status" value="1"/>
</dbReference>
<dbReference type="InterPro" id="IPR050662">
    <property type="entry name" value="Sec-metab_biosynth-thioest"/>
</dbReference>
<dbReference type="Pfam" id="PF17778">
    <property type="entry name" value="WHD_BLACT"/>
    <property type="match status" value="1"/>
</dbReference>
<name>A0AAX4HT13_9BACT</name>
<dbReference type="Pfam" id="PF00293">
    <property type="entry name" value="NUDIX"/>
    <property type="match status" value="1"/>
</dbReference>
<dbReference type="InterPro" id="IPR036866">
    <property type="entry name" value="RibonucZ/Hydroxyglut_hydro"/>
</dbReference>
<dbReference type="InterPro" id="IPR001279">
    <property type="entry name" value="Metallo-B-lactamas"/>
</dbReference>
<dbReference type="AlphaFoldDB" id="A0AAX4HT13"/>
<dbReference type="SUPFAM" id="SSF56281">
    <property type="entry name" value="Metallo-hydrolase/oxidoreductase"/>
    <property type="match status" value="1"/>
</dbReference>
<dbReference type="InterPro" id="IPR041516">
    <property type="entry name" value="LACTB2_WH"/>
</dbReference>
<dbReference type="InterPro" id="IPR000086">
    <property type="entry name" value="NUDIX_hydrolase_dom"/>
</dbReference>
<dbReference type="InterPro" id="IPR015797">
    <property type="entry name" value="NUDIX_hydrolase-like_dom_sf"/>
</dbReference>
<dbReference type="Gene3D" id="3.60.15.10">
    <property type="entry name" value="Ribonuclease Z/Hydroxyacylglutathione hydrolase-like"/>
    <property type="match status" value="1"/>
</dbReference>
<dbReference type="EMBL" id="CP139487">
    <property type="protein sequence ID" value="WPU66308.1"/>
    <property type="molecule type" value="Genomic_DNA"/>
</dbReference>
<dbReference type="InterPro" id="IPR036388">
    <property type="entry name" value="WH-like_DNA-bd_sf"/>
</dbReference>
<dbReference type="PROSITE" id="PS51462">
    <property type="entry name" value="NUDIX"/>
    <property type="match status" value="1"/>
</dbReference>
<sequence length="447" mass="51062">MSKIIDAVSIVMTCGDEIFAIQRQNYLAAFPGYWAFPGGKVEKEDSDFCSDQELCKHIDLRLFGAVVREGKEEFGIDLHEEIKKGNVRSVDYLGLAVTPDFNPYRFATYFFKIDLKQKLDFVVDQNEAVFAEWMSAEQLLKKYNEGKVLAVPPVIKVIETLGRQPDVKHIENLITTYDNTKYVPYIENLKGMRQIMPLSHTLPPATRTNAFLIGDDVRIIVDPSPQDNDEYEKFKNTVALWGAHKILITHHHPDHYERANLYAREMNLPMLISRDTHMRITRLKPAFFDGVQVEFVKEGDVVTSWLGNDVLVMEIPGHDEGQIALYSKDLSWYLAGDLFQGIGTVVIGGEEGDMRKYFSTLERIIKLSPKVLFPSHGIGLGGTAILEKTLAHRKQRESQILNLHLEGLTPEQMLEKIYADVNKNLWPYALENIHKHLTKLKQDKMIS</sequence>
<dbReference type="PANTHER" id="PTHR23131">
    <property type="entry name" value="ENDORIBONUCLEASE LACTB2"/>
    <property type="match status" value="1"/>
</dbReference>
<organism evidence="2 3">
    <name type="scientific">Peredibacter starrii</name>
    <dbReference type="NCBI Taxonomy" id="28202"/>
    <lineage>
        <taxon>Bacteria</taxon>
        <taxon>Pseudomonadati</taxon>
        <taxon>Bdellovibrionota</taxon>
        <taxon>Bacteriovoracia</taxon>
        <taxon>Bacteriovoracales</taxon>
        <taxon>Bacteriovoracaceae</taxon>
        <taxon>Peredibacter</taxon>
    </lineage>
</organism>
<dbReference type="KEGG" id="psti:SOO65_06070"/>
<dbReference type="Proteomes" id="UP001324634">
    <property type="component" value="Chromosome"/>
</dbReference>
<dbReference type="RefSeq" id="WP_321398393.1">
    <property type="nucleotide sequence ID" value="NZ_CP139487.1"/>
</dbReference>